<dbReference type="InterPro" id="IPR029787">
    <property type="entry name" value="Nucleotide_cyclase"/>
</dbReference>
<comment type="caution">
    <text evidence="3">The sequence shown here is derived from an EMBL/GenBank/DDBJ whole genome shotgun (WGS) entry which is preliminary data.</text>
</comment>
<dbReference type="InterPro" id="IPR052163">
    <property type="entry name" value="DGC-Regulatory_Protein"/>
</dbReference>
<dbReference type="NCBIfam" id="TIGR00254">
    <property type="entry name" value="GGDEF"/>
    <property type="match status" value="1"/>
</dbReference>
<dbReference type="SUPFAM" id="SSF55073">
    <property type="entry name" value="Nucleotide cyclase"/>
    <property type="match status" value="1"/>
</dbReference>
<dbReference type="Gene3D" id="3.30.70.270">
    <property type="match status" value="1"/>
</dbReference>
<dbReference type="Pfam" id="PF00990">
    <property type="entry name" value="GGDEF"/>
    <property type="match status" value="1"/>
</dbReference>
<evidence type="ECO:0000313" key="4">
    <source>
        <dbReference type="Proteomes" id="UP000260665"/>
    </source>
</evidence>
<evidence type="ECO:0000256" key="1">
    <source>
        <dbReference type="SAM" id="Coils"/>
    </source>
</evidence>
<gene>
    <name evidence="3" type="ORF">DIC66_08445</name>
</gene>
<keyword evidence="1" id="KW-0175">Coiled coil</keyword>
<dbReference type="PANTHER" id="PTHR46663:SF3">
    <property type="entry name" value="SLL0267 PROTEIN"/>
    <property type="match status" value="1"/>
</dbReference>
<dbReference type="GO" id="GO:0003824">
    <property type="term" value="F:catalytic activity"/>
    <property type="evidence" value="ECO:0007669"/>
    <property type="project" value="UniProtKB-ARBA"/>
</dbReference>
<evidence type="ECO:0000313" key="3">
    <source>
        <dbReference type="EMBL" id="RFO97163.1"/>
    </source>
</evidence>
<dbReference type="Proteomes" id="UP000260665">
    <property type="component" value="Unassembled WGS sequence"/>
</dbReference>
<sequence>MPLRKMNARTTSVKRNLLRLQSQVQAKRAELQGLQTRLNTLRAQEQSEVPQANAHWVQSALNAQVSALAAVSRLDELAIAMQCDALTNTPNRALLLDRLQRAIALAQRRRSYTAVVFLDVDHFKNINDTLGHATGDAVLQMVARRLQAAVRDSDAVGRHGGDEFLVLLAEVSTPEDAARIARKIIADVAAPSEVGGHTLQVSVSAGIALYPDDAHDAQSLISLADAAMYRSKRSGGGCYTFHSDPPDTAAGVHARA</sequence>
<dbReference type="OrthoDB" id="9812260at2"/>
<dbReference type="PANTHER" id="PTHR46663">
    <property type="entry name" value="DIGUANYLATE CYCLASE DGCT-RELATED"/>
    <property type="match status" value="1"/>
</dbReference>
<organism evidence="3 4">
    <name type="scientific">Rhodoferax lacus</name>
    <dbReference type="NCBI Taxonomy" id="2184758"/>
    <lineage>
        <taxon>Bacteria</taxon>
        <taxon>Pseudomonadati</taxon>
        <taxon>Pseudomonadota</taxon>
        <taxon>Betaproteobacteria</taxon>
        <taxon>Burkholderiales</taxon>
        <taxon>Comamonadaceae</taxon>
        <taxon>Rhodoferax</taxon>
    </lineage>
</organism>
<dbReference type="InterPro" id="IPR000160">
    <property type="entry name" value="GGDEF_dom"/>
</dbReference>
<dbReference type="FunFam" id="3.30.70.270:FF:000001">
    <property type="entry name" value="Diguanylate cyclase domain protein"/>
    <property type="match status" value="1"/>
</dbReference>
<dbReference type="RefSeq" id="WP_117176075.1">
    <property type="nucleotide sequence ID" value="NZ_QFZK01000004.1"/>
</dbReference>
<dbReference type="SMART" id="SM00267">
    <property type="entry name" value="GGDEF"/>
    <property type="match status" value="1"/>
</dbReference>
<proteinExistence type="predicted"/>
<protein>
    <recommendedName>
        <fullName evidence="2">GGDEF domain-containing protein</fullName>
    </recommendedName>
</protein>
<dbReference type="PROSITE" id="PS50887">
    <property type="entry name" value="GGDEF"/>
    <property type="match status" value="1"/>
</dbReference>
<name>A0A3E1RD08_9BURK</name>
<dbReference type="CDD" id="cd01949">
    <property type="entry name" value="GGDEF"/>
    <property type="match status" value="1"/>
</dbReference>
<feature type="domain" description="GGDEF" evidence="2">
    <location>
        <begin position="111"/>
        <end position="244"/>
    </location>
</feature>
<feature type="coiled-coil region" evidence="1">
    <location>
        <begin position="17"/>
        <end position="44"/>
    </location>
</feature>
<dbReference type="AlphaFoldDB" id="A0A3E1RD08"/>
<dbReference type="EMBL" id="QFZK01000004">
    <property type="protein sequence ID" value="RFO97163.1"/>
    <property type="molecule type" value="Genomic_DNA"/>
</dbReference>
<reference evidence="3 4" key="1">
    <citation type="submission" date="2018-05" db="EMBL/GenBank/DDBJ databases">
        <title>Rhodoferax soyangensis sp.nov., isolated from an oligotrophic freshwater lake.</title>
        <authorList>
            <person name="Park M."/>
        </authorList>
    </citation>
    <scope>NUCLEOTIDE SEQUENCE [LARGE SCALE GENOMIC DNA]</scope>
    <source>
        <strain evidence="3 4">IMCC26218</strain>
    </source>
</reference>
<accession>A0A3E1RD08</accession>
<keyword evidence="4" id="KW-1185">Reference proteome</keyword>
<dbReference type="InterPro" id="IPR043128">
    <property type="entry name" value="Rev_trsase/Diguanyl_cyclase"/>
</dbReference>
<evidence type="ECO:0000259" key="2">
    <source>
        <dbReference type="PROSITE" id="PS50887"/>
    </source>
</evidence>